<evidence type="ECO:0000313" key="2">
    <source>
        <dbReference type="EMBL" id="KLO14725.1"/>
    </source>
</evidence>
<dbReference type="InParanoid" id="A0A0H2RRV3"/>
<sequence>MAILRLEAPANTEARSHGPFAFARGQRVFFEDLKRFKFDTSSPQKSQDRNRRQMELSSKIPRPKFYESTQPQGESYIKEDAFPIIADILTRIQTNHGRLGAQQDWLNDVCPPYDPVIFRYESKAQQSTEDVERAARASEALNVASQALSQLAELISVQAAASKEYATSLKHRKTFSSLPGEILAVVLEEIVVRNSWAPYIYNEREAGPAIRIFKAATKLSHTCQRFRSIIFQVPSLWNRIHSSMPQVMFSTCFERVATAIMQVNVDDDSWSDPQLVTEFIGVAKSYSPLWESFNFRHKRPLEELGDGNLLECLNELNTPSLTSLSIWYSAYIRPESGNGLQEALHYYSTWSMPKLLKMTIRNIIPIPFPSSPFLKYLDLELTLYHEAVLLDFKPLVAFIASCVNLEELKMYLSYNRFDGISFPAEPVTLARVRKLTFRFHFCPREHVKLVMSNLLFPVVSCMSLDLEHLDGELSDISDNNVDDDDVLSSIFESPSCFPKLTDLELKLGEQSFQRHESSQIKLPFNHLRTVKQLKLNLDYFGDWQGRVRLLIPKGECLPSLRSLSLECCTDIKLEWITSLLGRLHAQGILQSLELTVTSCSWIPPPSTTTFDPDQPDTGSTEGGKPRAVKYTAEELRQLVT</sequence>
<feature type="region of interest" description="Disordered" evidence="1">
    <location>
        <begin position="605"/>
        <end position="627"/>
    </location>
</feature>
<accession>A0A0H2RRV3</accession>
<dbReference type="InterPro" id="IPR032675">
    <property type="entry name" value="LRR_dom_sf"/>
</dbReference>
<evidence type="ECO:0000256" key="1">
    <source>
        <dbReference type="SAM" id="MobiDB-lite"/>
    </source>
</evidence>
<reference evidence="2 3" key="1">
    <citation type="submission" date="2015-04" db="EMBL/GenBank/DDBJ databases">
        <title>Complete genome sequence of Schizopora paradoxa KUC8140, a cosmopolitan wood degrader in East Asia.</title>
        <authorList>
            <consortium name="DOE Joint Genome Institute"/>
            <person name="Min B."/>
            <person name="Park H."/>
            <person name="Jang Y."/>
            <person name="Kim J.-J."/>
            <person name="Kim K.H."/>
            <person name="Pangilinan J."/>
            <person name="Lipzen A."/>
            <person name="Riley R."/>
            <person name="Grigoriev I.V."/>
            <person name="Spatafora J.W."/>
            <person name="Choi I.-G."/>
        </authorList>
    </citation>
    <scope>NUCLEOTIDE SEQUENCE [LARGE SCALE GENOMIC DNA]</scope>
    <source>
        <strain evidence="2 3">KUC8140</strain>
    </source>
</reference>
<dbReference type="AlphaFoldDB" id="A0A0H2RRV3"/>
<proteinExistence type="predicted"/>
<keyword evidence="3" id="KW-1185">Reference proteome</keyword>
<dbReference type="Gene3D" id="3.80.10.10">
    <property type="entry name" value="Ribonuclease Inhibitor"/>
    <property type="match status" value="1"/>
</dbReference>
<evidence type="ECO:0000313" key="3">
    <source>
        <dbReference type="Proteomes" id="UP000053477"/>
    </source>
</evidence>
<protein>
    <recommendedName>
        <fullName evidence="4">F-box domain-containing protein</fullName>
    </recommendedName>
</protein>
<feature type="compositionally biased region" description="Polar residues" evidence="1">
    <location>
        <begin position="607"/>
        <end position="619"/>
    </location>
</feature>
<organism evidence="2 3">
    <name type="scientific">Schizopora paradoxa</name>
    <dbReference type="NCBI Taxonomy" id="27342"/>
    <lineage>
        <taxon>Eukaryota</taxon>
        <taxon>Fungi</taxon>
        <taxon>Dikarya</taxon>
        <taxon>Basidiomycota</taxon>
        <taxon>Agaricomycotina</taxon>
        <taxon>Agaricomycetes</taxon>
        <taxon>Hymenochaetales</taxon>
        <taxon>Schizoporaceae</taxon>
        <taxon>Schizopora</taxon>
    </lineage>
</organism>
<feature type="region of interest" description="Disordered" evidence="1">
    <location>
        <begin position="40"/>
        <end position="72"/>
    </location>
</feature>
<dbReference type="Proteomes" id="UP000053477">
    <property type="component" value="Unassembled WGS sequence"/>
</dbReference>
<name>A0A0H2RRV3_9AGAM</name>
<dbReference type="EMBL" id="KQ085939">
    <property type="protein sequence ID" value="KLO14725.1"/>
    <property type="molecule type" value="Genomic_DNA"/>
</dbReference>
<gene>
    <name evidence="2" type="ORF">SCHPADRAFT_939279</name>
</gene>
<dbReference type="SUPFAM" id="SSF52047">
    <property type="entry name" value="RNI-like"/>
    <property type="match status" value="1"/>
</dbReference>
<evidence type="ECO:0008006" key="4">
    <source>
        <dbReference type="Google" id="ProtNLM"/>
    </source>
</evidence>